<evidence type="ECO:0000313" key="1">
    <source>
        <dbReference type="EMBL" id="KXA95965.1"/>
    </source>
</evidence>
<protein>
    <submittedName>
        <fullName evidence="1">Uncharacterized protein</fullName>
    </submittedName>
</protein>
<name>A0A133UP29_9EURY</name>
<comment type="caution">
    <text evidence="1">The sequence shown here is derived from an EMBL/GenBank/DDBJ whole genome shotgun (WGS) entry which is preliminary data.</text>
</comment>
<dbReference type="EMBL" id="LHXR01000122">
    <property type="protein sequence ID" value="KXA95965.1"/>
    <property type="molecule type" value="Genomic_DNA"/>
</dbReference>
<evidence type="ECO:0000313" key="2">
    <source>
        <dbReference type="Proteomes" id="UP000070463"/>
    </source>
</evidence>
<proteinExistence type="predicted"/>
<keyword evidence="2" id="KW-1185">Reference proteome</keyword>
<sequence>MAIIVVGGISAFFLLSGNNAGEESYPSVGDSITYRASGFVPSKGSFEGPVEIRITSVSENSYTFKEIPKGNLSAADQDRGTWKKNEPIADPQTFGEAEFIGKENVVTDIGTIETDYYRLENQTEGGLENKEFYLENETGITIKVSAESPNGMRMNMILVSTNIDALKEKFE</sequence>
<accession>A0A133UP29</accession>
<dbReference type="Proteomes" id="UP000070463">
    <property type="component" value="Unassembled WGS sequence"/>
</dbReference>
<dbReference type="AlphaFoldDB" id="A0A133UP29"/>
<organism evidence="1 2">
    <name type="scientific">candidate division MSBL1 archaeon SCGC-AAA259I09</name>
    <dbReference type="NCBI Taxonomy" id="1698267"/>
    <lineage>
        <taxon>Archaea</taxon>
        <taxon>Methanobacteriati</taxon>
        <taxon>Methanobacteriota</taxon>
        <taxon>candidate division MSBL1</taxon>
    </lineage>
</organism>
<reference evidence="1 2" key="1">
    <citation type="journal article" date="2016" name="Sci. Rep.">
        <title>Metabolic traits of an uncultured archaeal lineage -MSBL1- from brine pools of the Red Sea.</title>
        <authorList>
            <person name="Mwirichia R."/>
            <person name="Alam I."/>
            <person name="Rashid M."/>
            <person name="Vinu M."/>
            <person name="Ba-Alawi W."/>
            <person name="Anthony Kamau A."/>
            <person name="Kamanda Ngugi D."/>
            <person name="Goker M."/>
            <person name="Klenk H.P."/>
            <person name="Bajic V."/>
            <person name="Stingl U."/>
        </authorList>
    </citation>
    <scope>NUCLEOTIDE SEQUENCE [LARGE SCALE GENOMIC DNA]</scope>
    <source>
        <strain evidence="1">SCGC-AAA259I09</strain>
    </source>
</reference>
<gene>
    <name evidence="1" type="ORF">AKJ37_06390</name>
</gene>